<organism evidence="3 4">
    <name type="scientific">Cuscuta epithymum</name>
    <dbReference type="NCBI Taxonomy" id="186058"/>
    <lineage>
        <taxon>Eukaryota</taxon>
        <taxon>Viridiplantae</taxon>
        <taxon>Streptophyta</taxon>
        <taxon>Embryophyta</taxon>
        <taxon>Tracheophyta</taxon>
        <taxon>Spermatophyta</taxon>
        <taxon>Magnoliopsida</taxon>
        <taxon>eudicotyledons</taxon>
        <taxon>Gunneridae</taxon>
        <taxon>Pentapetalae</taxon>
        <taxon>asterids</taxon>
        <taxon>lamiids</taxon>
        <taxon>Solanales</taxon>
        <taxon>Convolvulaceae</taxon>
        <taxon>Cuscuteae</taxon>
        <taxon>Cuscuta</taxon>
        <taxon>Cuscuta subgen. Cuscuta</taxon>
    </lineage>
</organism>
<keyword evidence="1" id="KW-0175">Coiled coil</keyword>
<dbReference type="GO" id="GO:0003723">
    <property type="term" value="F:RNA binding"/>
    <property type="evidence" value="ECO:0007669"/>
    <property type="project" value="InterPro"/>
</dbReference>
<dbReference type="InterPro" id="IPR035979">
    <property type="entry name" value="RBD_domain_sf"/>
</dbReference>
<dbReference type="CDD" id="cd06257">
    <property type="entry name" value="DnaJ"/>
    <property type="match status" value="1"/>
</dbReference>
<reference evidence="3" key="1">
    <citation type="submission" date="2022-07" db="EMBL/GenBank/DDBJ databases">
        <authorList>
            <person name="Macas J."/>
            <person name="Novak P."/>
            <person name="Neumann P."/>
        </authorList>
    </citation>
    <scope>NUCLEOTIDE SEQUENCE</scope>
</reference>
<dbReference type="PANTHER" id="PTHR45098">
    <property type="entry name" value="DNAJ DOMAIN CONTAINING PROTEIN, EXPRESSED"/>
    <property type="match status" value="1"/>
</dbReference>
<dbReference type="Pfam" id="PF00076">
    <property type="entry name" value="RRM_1"/>
    <property type="match status" value="1"/>
</dbReference>
<dbReference type="PRINTS" id="PR00625">
    <property type="entry name" value="JDOMAIN"/>
</dbReference>
<dbReference type="SMART" id="SM00271">
    <property type="entry name" value="DnaJ"/>
    <property type="match status" value="1"/>
</dbReference>
<dbReference type="InterPro" id="IPR034254">
    <property type="entry name" value="DNAJC17_RRM"/>
</dbReference>
<dbReference type="CDD" id="cd12429">
    <property type="entry name" value="RRM_DNAJC17"/>
    <property type="match status" value="1"/>
</dbReference>
<dbReference type="PROSITE" id="PS50076">
    <property type="entry name" value="DNAJ_2"/>
    <property type="match status" value="1"/>
</dbReference>
<dbReference type="EMBL" id="CAMAPF010001104">
    <property type="protein sequence ID" value="CAH9146381.1"/>
    <property type="molecule type" value="Genomic_DNA"/>
</dbReference>
<sequence length="282" mass="31751">MDSHHVDHYAVLGLPSGEEGFKLSQKEISKAYRSKALELHPDKRLDDPNAHANFQKLKTSYEILMDKKARKLFDDLFMVKHEKSKRQSHHDAKRRRMMADLDARERAASRARDDAARAREEEERISNKLKEELARIRAMQAYKTCTLEKPCMGAVSIDKEKALKVSWEKGCVVGYTAQQLMELFGEFGKVEDVVIKSSKSKGSAIVVMASKDAIESVCGVVLGDLSNPLLVVPLMPVNMPTDSSPFSCASSKLGPHEYQAFEDSVLEKLRKAAQRQKELDTQ</sequence>
<dbReference type="InterPro" id="IPR018253">
    <property type="entry name" value="DnaJ_domain_CS"/>
</dbReference>
<gene>
    <name evidence="3" type="ORF">CEPIT_LOCUS42944</name>
</gene>
<dbReference type="SUPFAM" id="SSF46565">
    <property type="entry name" value="Chaperone J-domain"/>
    <property type="match status" value="1"/>
</dbReference>
<evidence type="ECO:0000259" key="2">
    <source>
        <dbReference type="PROSITE" id="PS50076"/>
    </source>
</evidence>
<name>A0AAV0GFP7_9ASTE</name>
<comment type="caution">
    <text evidence="3">The sequence shown here is derived from an EMBL/GenBank/DDBJ whole genome shotgun (WGS) entry which is preliminary data.</text>
</comment>
<dbReference type="InterPro" id="IPR000504">
    <property type="entry name" value="RRM_dom"/>
</dbReference>
<accession>A0AAV0GFP7</accession>
<keyword evidence="4" id="KW-1185">Reference proteome</keyword>
<dbReference type="Gene3D" id="1.10.287.110">
    <property type="entry name" value="DnaJ domain"/>
    <property type="match status" value="1"/>
</dbReference>
<dbReference type="InterPro" id="IPR012677">
    <property type="entry name" value="Nucleotide-bd_a/b_plait_sf"/>
</dbReference>
<dbReference type="SUPFAM" id="SSF54928">
    <property type="entry name" value="RNA-binding domain, RBD"/>
    <property type="match status" value="1"/>
</dbReference>
<feature type="coiled-coil region" evidence="1">
    <location>
        <begin position="101"/>
        <end position="139"/>
    </location>
</feature>
<dbReference type="InterPro" id="IPR036869">
    <property type="entry name" value="J_dom_sf"/>
</dbReference>
<proteinExistence type="predicted"/>
<dbReference type="Gene3D" id="3.30.70.330">
    <property type="match status" value="1"/>
</dbReference>
<protein>
    <recommendedName>
        <fullName evidence="2">J domain-containing protein</fullName>
    </recommendedName>
</protein>
<dbReference type="AlphaFoldDB" id="A0AAV0GFP7"/>
<feature type="domain" description="J" evidence="2">
    <location>
        <begin position="7"/>
        <end position="77"/>
    </location>
</feature>
<evidence type="ECO:0000256" key="1">
    <source>
        <dbReference type="SAM" id="Coils"/>
    </source>
</evidence>
<evidence type="ECO:0000313" key="3">
    <source>
        <dbReference type="EMBL" id="CAH9146381.1"/>
    </source>
</evidence>
<dbReference type="Pfam" id="PF00226">
    <property type="entry name" value="DnaJ"/>
    <property type="match status" value="1"/>
</dbReference>
<dbReference type="Proteomes" id="UP001152523">
    <property type="component" value="Unassembled WGS sequence"/>
</dbReference>
<dbReference type="PANTHER" id="PTHR45098:SF1">
    <property type="entry name" value="DNAJ DOMAIN CONTAINING PROTEIN, EXPRESSED"/>
    <property type="match status" value="1"/>
</dbReference>
<dbReference type="InterPro" id="IPR001623">
    <property type="entry name" value="DnaJ_domain"/>
</dbReference>
<evidence type="ECO:0000313" key="4">
    <source>
        <dbReference type="Proteomes" id="UP001152523"/>
    </source>
</evidence>
<dbReference type="PROSITE" id="PS00636">
    <property type="entry name" value="DNAJ_1"/>
    <property type="match status" value="1"/>
</dbReference>